<keyword evidence="1" id="KW-0472">Membrane</keyword>
<dbReference type="AlphaFoldDB" id="A0A7Y2K1G2"/>
<feature type="transmembrane region" description="Helical" evidence="1">
    <location>
        <begin position="141"/>
        <end position="163"/>
    </location>
</feature>
<organism evidence="2 3">
    <name type="scientific">Telluria aromaticivorans</name>
    <dbReference type="NCBI Taxonomy" id="2725995"/>
    <lineage>
        <taxon>Bacteria</taxon>
        <taxon>Pseudomonadati</taxon>
        <taxon>Pseudomonadota</taxon>
        <taxon>Betaproteobacteria</taxon>
        <taxon>Burkholderiales</taxon>
        <taxon>Oxalobacteraceae</taxon>
        <taxon>Telluria group</taxon>
        <taxon>Telluria</taxon>
    </lineage>
</organism>
<reference evidence="2 3" key="1">
    <citation type="submission" date="2020-04" db="EMBL/GenBank/DDBJ databases">
        <title>Massilia sp. nov., a cold adapted bacteria isolated from Arctic soil.</title>
        <authorList>
            <person name="Son J."/>
            <person name="Ka J.-O."/>
        </authorList>
    </citation>
    <scope>NUCLEOTIDE SEQUENCE [LARGE SCALE GENOMIC DNA]</scope>
    <source>
        <strain evidence="2 3">ML15P13</strain>
    </source>
</reference>
<keyword evidence="1" id="KW-1133">Transmembrane helix</keyword>
<keyword evidence="1" id="KW-0812">Transmembrane</keyword>
<evidence type="ECO:0000256" key="1">
    <source>
        <dbReference type="SAM" id="Phobius"/>
    </source>
</evidence>
<accession>A0A7Y2K1G2</accession>
<comment type="caution">
    <text evidence="2">The sequence shown here is derived from an EMBL/GenBank/DDBJ whole genome shotgun (WGS) entry which is preliminary data.</text>
</comment>
<keyword evidence="3" id="KW-1185">Reference proteome</keyword>
<gene>
    <name evidence="2" type="ORF">HGB41_17900</name>
</gene>
<sequence length="175" mass="18901">MSATGKTALQRMDTLVRWTDASEMVTRDMSSDADARRRYRPMRWLPLLPMACGVGLVSSAIAFPVAQAVYAVAGPIVATMAAVSLNGPLGKPSMDDDEREAALRKDAFLFCLAVLALLNMVGGPALMVMAALQGWEMERLLGIAFALVIGNLTWFGSLPTLYASWKSPTLSVFEE</sequence>
<feature type="transmembrane region" description="Helical" evidence="1">
    <location>
        <begin position="68"/>
        <end position="86"/>
    </location>
</feature>
<name>A0A7Y2K1G2_9BURK</name>
<dbReference type="RefSeq" id="WP_171086959.1">
    <property type="nucleotide sequence ID" value="NZ_JABAIV010000007.1"/>
</dbReference>
<protein>
    <submittedName>
        <fullName evidence="2">Uncharacterized protein</fullName>
    </submittedName>
</protein>
<feature type="transmembrane region" description="Helical" evidence="1">
    <location>
        <begin position="44"/>
        <end position="62"/>
    </location>
</feature>
<dbReference type="Proteomes" id="UP000533905">
    <property type="component" value="Unassembled WGS sequence"/>
</dbReference>
<proteinExistence type="predicted"/>
<evidence type="ECO:0000313" key="2">
    <source>
        <dbReference type="EMBL" id="NNG24860.1"/>
    </source>
</evidence>
<feature type="transmembrane region" description="Helical" evidence="1">
    <location>
        <begin position="107"/>
        <end position="135"/>
    </location>
</feature>
<evidence type="ECO:0000313" key="3">
    <source>
        <dbReference type="Proteomes" id="UP000533905"/>
    </source>
</evidence>
<dbReference type="EMBL" id="JABAIV010000007">
    <property type="protein sequence ID" value="NNG24860.1"/>
    <property type="molecule type" value="Genomic_DNA"/>
</dbReference>